<dbReference type="PANTHER" id="PTHR31672">
    <property type="entry name" value="BNACNNG10540D PROTEIN"/>
    <property type="match status" value="1"/>
</dbReference>
<dbReference type="Proteomes" id="UP000237000">
    <property type="component" value="Unassembled WGS sequence"/>
</dbReference>
<name>A0A2P5BEG0_TREOI</name>
<evidence type="ECO:0000313" key="2">
    <source>
        <dbReference type="Proteomes" id="UP000237000"/>
    </source>
</evidence>
<accession>A0A2P5BEG0</accession>
<evidence type="ECO:0000313" key="1">
    <source>
        <dbReference type="EMBL" id="PON47172.1"/>
    </source>
</evidence>
<dbReference type="OrthoDB" id="1644187at2759"/>
<dbReference type="InParanoid" id="A0A2P5BEG0"/>
<dbReference type="PANTHER" id="PTHR31672:SF13">
    <property type="entry name" value="F-BOX PROTEIN CPR30-LIKE"/>
    <property type="match status" value="1"/>
</dbReference>
<dbReference type="InterPro" id="IPR050796">
    <property type="entry name" value="SCF_F-box_component"/>
</dbReference>
<keyword evidence="2" id="KW-1185">Reference proteome</keyword>
<organism evidence="1 2">
    <name type="scientific">Trema orientale</name>
    <name type="common">Charcoal tree</name>
    <name type="synonym">Celtis orientalis</name>
    <dbReference type="NCBI Taxonomy" id="63057"/>
    <lineage>
        <taxon>Eukaryota</taxon>
        <taxon>Viridiplantae</taxon>
        <taxon>Streptophyta</taxon>
        <taxon>Embryophyta</taxon>
        <taxon>Tracheophyta</taxon>
        <taxon>Spermatophyta</taxon>
        <taxon>Magnoliopsida</taxon>
        <taxon>eudicotyledons</taxon>
        <taxon>Gunneridae</taxon>
        <taxon>Pentapetalae</taxon>
        <taxon>rosids</taxon>
        <taxon>fabids</taxon>
        <taxon>Rosales</taxon>
        <taxon>Cannabaceae</taxon>
        <taxon>Trema</taxon>
    </lineage>
</organism>
<gene>
    <name evidence="1" type="ORF">TorRG33x02_324060</name>
</gene>
<comment type="caution">
    <text evidence="1">The sequence shown here is derived from an EMBL/GenBank/DDBJ whole genome shotgun (WGS) entry which is preliminary data.</text>
</comment>
<dbReference type="EMBL" id="JXTC01000539">
    <property type="protein sequence ID" value="PON47172.1"/>
    <property type="molecule type" value="Genomic_DNA"/>
</dbReference>
<protein>
    <submittedName>
        <fullName evidence="1">F-box associated domain</fullName>
    </submittedName>
</protein>
<dbReference type="AlphaFoldDB" id="A0A2P5BEG0"/>
<proteinExistence type="predicted"/>
<sequence>MTEDFDLPVISDEPDMSCLLGCHCNGIVCLADYGKTLVLCNPAIMEYKALPEPCHSEYDFVTLGVGLGYDSRANDYKVVKFGGRKFQPGWSEHLKAEYVIISFDMFDEVFRRISLPDNLQTQQCIKLAVWNESLALFLYPGERGAPISIEVWVMDDCFGGVKGSCSWTKKLTIGPLDGIATPWTFWKNDELLIEAIDGGLLSYNLCSHMLRTLGGVESIRRWDFSYVRSLVSVHGGNQAHW</sequence>
<reference evidence="2" key="1">
    <citation type="submission" date="2016-06" db="EMBL/GenBank/DDBJ databases">
        <title>Parallel loss of symbiosis genes in relatives of nitrogen-fixing non-legume Parasponia.</title>
        <authorList>
            <person name="Van Velzen R."/>
            <person name="Holmer R."/>
            <person name="Bu F."/>
            <person name="Rutten L."/>
            <person name="Van Zeijl A."/>
            <person name="Liu W."/>
            <person name="Santuari L."/>
            <person name="Cao Q."/>
            <person name="Sharma T."/>
            <person name="Shen D."/>
            <person name="Roswanjaya Y."/>
            <person name="Wardhani T."/>
            <person name="Kalhor M.S."/>
            <person name="Jansen J."/>
            <person name="Van den Hoogen J."/>
            <person name="Gungor B."/>
            <person name="Hartog M."/>
            <person name="Hontelez J."/>
            <person name="Verver J."/>
            <person name="Yang W.-C."/>
            <person name="Schijlen E."/>
            <person name="Repin R."/>
            <person name="Schilthuizen M."/>
            <person name="Schranz E."/>
            <person name="Heidstra R."/>
            <person name="Miyata K."/>
            <person name="Fedorova E."/>
            <person name="Kohlen W."/>
            <person name="Bisseling T."/>
            <person name="Smit S."/>
            <person name="Geurts R."/>
        </authorList>
    </citation>
    <scope>NUCLEOTIDE SEQUENCE [LARGE SCALE GENOMIC DNA]</scope>
    <source>
        <strain evidence="2">cv. RG33-2</strain>
    </source>
</reference>